<keyword evidence="7" id="KW-0732">Signal</keyword>
<feature type="chain" id="PRO_5022698645" evidence="7">
    <location>
        <begin position="20"/>
        <end position="336"/>
    </location>
</feature>
<evidence type="ECO:0000256" key="6">
    <source>
        <dbReference type="ARBA" id="ARBA00023049"/>
    </source>
</evidence>
<keyword evidence="5" id="KW-0862">Zinc</keyword>
<comment type="cofactor">
    <cofactor evidence="1">
        <name>Zn(2+)</name>
        <dbReference type="ChEBI" id="CHEBI:29105"/>
    </cofactor>
</comment>
<dbReference type="Gene3D" id="3.10.450.350">
    <property type="match status" value="1"/>
</dbReference>
<dbReference type="SUPFAM" id="SSF51261">
    <property type="entry name" value="Duplicated hybrid motif"/>
    <property type="match status" value="1"/>
</dbReference>
<evidence type="ECO:0000256" key="7">
    <source>
        <dbReference type="SAM" id="SignalP"/>
    </source>
</evidence>
<protein>
    <submittedName>
        <fullName evidence="9">Peptidase M23,Duplicated hybrid motif</fullName>
    </submittedName>
</protein>
<evidence type="ECO:0000259" key="8">
    <source>
        <dbReference type="Pfam" id="PF01551"/>
    </source>
</evidence>
<keyword evidence="10" id="KW-1185">Reference proteome</keyword>
<dbReference type="CDD" id="cd12797">
    <property type="entry name" value="M23_peptidase"/>
    <property type="match status" value="1"/>
</dbReference>
<dbReference type="InterPro" id="IPR016047">
    <property type="entry name" value="M23ase_b-sheet_dom"/>
</dbReference>
<keyword evidence="3" id="KW-0479">Metal-binding</keyword>
<reference evidence="9 10" key="1">
    <citation type="submission" date="2019-08" db="EMBL/GenBank/DDBJ databases">
        <authorList>
            <person name="Alioto T."/>
            <person name="Alioto T."/>
            <person name="Gomez Garrido J."/>
        </authorList>
    </citation>
    <scope>NUCLEOTIDE SEQUENCE [LARGE SCALE GENOMIC DNA]</scope>
</reference>
<evidence type="ECO:0000313" key="9">
    <source>
        <dbReference type="EMBL" id="VVC31112.1"/>
    </source>
</evidence>
<dbReference type="OrthoDB" id="8300333at2759"/>
<dbReference type="InterPro" id="IPR011055">
    <property type="entry name" value="Dup_hybrid_motif"/>
</dbReference>
<dbReference type="GO" id="GO:0046872">
    <property type="term" value="F:metal ion binding"/>
    <property type="evidence" value="ECO:0007669"/>
    <property type="project" value="UniProtKB-KW"/>
</dbReference>
<evidence type="ECO:0000313" key="10">
    <source>
        <dbReference type="Proteomes" id="UP000325440"/>
    </source>
</evidence>
<dbReference type="GO" id="GO:0004222">
    <property type="term" value="F:metalloendopeptidase activity"/>
    <property type="evidence" value="ECO:0007669"/>
    <property type="project" value="TreeGrafter"/>
</dbReference>
<evidence type="ECO:0000256" key="1">
    <source>
        <dbReference type="ARBA" id="ARBA00001947"/>
    </source>
</evidence>
<keyword evidence="6" id="KW-0482">Metalloprotease</keyword>
<sequence>MKLILVVLFSTLPIIETAGNTPVSSLCSEKFLGECSAQAHLKNISTTSKIRIPKKTNEPIETCLTSAKILLISSNIKSSLFTTGVEQGLAPNTVMRLINIYKNIDVNFKKDITPESKLEVLLERSSEHKNGKEKILYTSLTIHNKVINLYYYKSQDGKEGHFDKEGITLKNNTFFIKPLNEDYRISSKFGNRKHPIRGHTAFHKGVDYATKFGTPIYATADGNIDYIGNNGDYGKYIRIKHKDDYTTCYAHISKFNDNIKLGSKVKQGQVIAYVGSTGNATGPHLHYEIIHHNKHIDPLVLEHKIETKLSGHELTKFKLFIDKIDKVINNRVNAKT</sequence>
<dbReference type="InterPro" id="IPR050570">
    <property type="entry name" value="Cell_wall_metabolism_enzyme"/>
</dbReference>
<dbReference type="AlphaFoldDB" id="A0A5E4MP31"/>
<name>A0A5E4MP31_9HEMI</name>
<dbReference type="Gene3D" id="2.70.70.10">
    <property type="entry name" value="Glucose Permease (Domain IIA)"/>
    <property type="match status" value="1"/>
</dbReference>
<evidence type="ECO:0000256" key="3">
    <source>
        <dbReference type="ARBA" id="ARBA00022723"/>
    </source>
</evidence>
<dbReference type="Proteomes" id="UP000325440">
    <property type="component" value="Unassembled WGS sequence"/>
</dbReference>
<accession>A0A5E4MP31</accession>
<organism evidence="9 10">
    <name type="scientific">Cinara cedri</name>
    <dbReference type="NCBI Taxonomy" id="506608"/>
    <lineage>
        <taxon>Eukaryota</taxon>
        <taxon>Metazoa</taxon>
        <taxon>Ecdysozoa</taxon>
        <taxon>Arthropoda</taxon>
        <taxon>Hexapoda</taxon>
        <taxon>Insecta</taxon>
        <taxon>Pterygota</taxon>
        <taxon>Neoptera</taxon>
        <taxon>Paraneoptera</taxon>
        <taxon>Hemiptera</taxon>
        <taxon>Sternorrhyncha</taxon>
        <taxon>Aphidomorpha</taxon>
        <taxon>Aphidoidea</taxon>
        <taxon>Aphididae</taxon>
        <taxon>Lachninae</taxon>
        <taxon>Cinara</taxon>
    </lineage>
</organism>
<dbReference type="GO" id="GO:0006508">
    <property type="term" value="P:proteolysis"/>
    <property type="evidence" value="ECO:0007669"/>
    <property type="project" value="UniProtKB-KW"/>
</dbReference>
<gene>
    <name evidence="9" type="ORF">CINCED_3A005013</name>
</gene>
<proteinExistence type="predicted"/>
<keyword evidence="2" id="KW-0645">Protease</keyword>
<dbReference type="PANTHER" id="PTHR21666">
    <property type="entry name" value="PEPTIDASE-RELATED"/>
    <property type="match status" value="1"/>
</dbReference>
<dbReference type="Pfam" id="PF01551">
    <property type="entry name" value="Peptidase_M23"/>
    <property type="match status" value="1"/>
</dbReference>
<evidence type="ECO:0000256" key="4">
    <source>
        <dbReference type="ARBA" id="ARBA00022801"/>
    </source>
</evidence>
<keyword evidence="4" id="KW-0378">Hydrolase</keyword>
<evidence type="ECO:0000256" key="2">
    <source>
        <dbReference type="ARBA" id="ARBA00022670"/>
    </source>
</evidence>
<dbReference type="EMBL" id="CABPRJ010000586">
    <property type="protein sequence ID" value="VVC31112.1"/>
    <property type="molecule type" value="Genomic_DNA"/>
</dbReference>
<evidence type="ECO:0000256" key="5">
    <source>
        <dbReference type="ARBA" id="ARBA00022833"/>
    </source>
</evidence>
<feature type="domain" description="M23ase beta-sheet core" evidence="8">
    <location>
        <begin position="202"/>
        <end position="298"/>
    </location>
</feature>
<feature type="signal peptide" evidence="7">
    <location>
        <begin position="1"/>
        <end position="19"/>
    </location>
</feature>
<dbReference type="PANTHER" id="PTHR21666:SF288">
    <property type="entry name" value="CELL DIVISION PROTEIN YTFB"/>
    <property type="match status" value="1"/>
</dbReference>